<organism evidence="1">
    <name type="scientific">Myoviridae sp. ct17M4</name>
    <dbReference type="NCBI Taxonomy" id="2825016"/>
    <lineage>
        <taxon>Viruses</taxon>
        <taxon>Duplodnaviria</taxon>
        <taxon>Heunggongvirae</taxon>
        <taxon>Uroviricota</taxon>
        <taxon>Caudoviricetes</taxon>
    </lineage>
</organism>
<dbReference type="Pfam" id="PF13262">
    <property type="entry name" value="DUF4054"/>
    <property type="match status" value="1"/>
</dbReference>
<dbReference type="EMBL" id="BK015938">
    <property type="protein sequence ID" value="DAF86144.1"/>
    <property type="molecule type" value="Genomic_DNA"/>
</dbReference>
<proteinExistence type="predicted"/>
<dbReference type="InterPro" id="IPR025127">
    <property type="entry name" value="DUF4054"/>
</dbReference>
<reference evidence="1" key="1">
    <citation type="journal article" date="2021" name="Proc. Natl. Acad. Sci. U.S.A.">
        <title>A Catalog of Tens of Thousands of Viruses from Human Metagenomes Reveals Hidden Associations with Chronic Diseases.</title>
        <authorList>
            <person name="Tisza M.J."/>
            <person name="Buck C.B."/>
        </authorList>
    </citation>
    <scope>NUCLEOTIDE SEQUENCE</scope>
    <source>
        <strain evidence="1">Ct17M4</strain>
    </source>
</reference>
<sequence>MAVVQDVLACVRLLAPQLEEKADSVLEAYIGLAEPFVDAEKFGPFYVQALANYAAHLMTVQSVIATDGATGGALTAGSITSEREGDLQRSYGDAGASSDDLLAKTAYGKAFLAIRRRCIVPIKTRMG</sequence>
<accession>A0A8S5TVD5</accession>
<name>A0A8S5TVD5_9CAUD</name>
<protein>
    <submittedName>
        <fullName evidence="1">Head to tail adaptor</fullName>
    </submittedName>
</protein>
<evidence type="ECO:0000313" key="1">
    <source>
        <dbReference type="EMBL" id="DAF86144.1"/>
    </source>
</evidence>